<evidence type="ECO:0000313" key="13">
    <source>
        <dbReference type="EMBL" id="OXU22880.1"/>
    </source>
</evidence>
<feature type="active site" description="Glycyl thioester intermediate" evidence="10">
    <location>
        <position position="209"/>
    </location>
</feature>
<evidence type="ECO:0000256" key="8">
    <source>
        <dbReference type="ARBA" id="ARBA00023624"/>
    </source>
</evidence>
<feature type="domain" description="E2 binding" evidence="12">
    <location>
        <begin position="344"/>
        <end position="433"/>
    </location>
</feature>
<evidence type="ECO:0000256" key="1">
    <source>
        <dbReference type="ARBA" id="ARBA00005032"/>
    </source>
</evidence>
<dbReference type="UniPathway" id="UPA00885"/>
<dbReference type="InterPro" id="IPR000594">
    <property type="entry name" value="ThiF_NAD_FAD-bd"/>
</dbReference>
<dbReference type="SMART" id="SM01181">
    <property type="entry name" value="E2_bind"/>
    <property type="match status" value="1"/>
</dbReference>
<comment type="function">
    <text evidence="11">Catalytic subunit of the dimeric E1 enzyme, which activates NEDD8.</text>
</comment>
<dbReference type="PANTHER" id="PTHR10953:SF6">
    <property type="entry name" value="NEDD8-ACTIVATING ENZYME E1 CATALYTIC SUBUNIT"/>
    <property type="match status" value="1"/>
</dbReference>
<organism evidence="13 14">
    <name type="scientific">Trichomalopsis sarcophagae</name>
    <dbReference type="NCBI Taxonomy" id="543379"/>
    <lineage>
        <taxon>Eukaryota</taxon>
        <taxon>Metazoa</taxon>
        <taxon>Ecdysozoa</taxon>
        <taxon>Arthropoda</taxon>
        <taxon>Hexapoda</taxon>
        <taxon>Insecta</taxon>
        <taxon>Pterygota</taxon>
        <taxon>Neoptera</taxon>
        <taxon>Endopterygota</taxon>
        <taxon>Hymenoptera</taxon>
        <taxon>Apocrita</taxon>
        <taxon>Proctotrupomorpha</taxon>
        <taxon>Chalcidoidea</taxon>
        <taxon>Pteromalidae</taxon>
        <taxon>Pteromalinae</taxon>
        <taxon>Trichomalopsis</taxon>
    </lineage>
</organism>
<dbReference type="AlphaFoldDB" id="A0A232EX13"/>
<evidence type="ECO:0000256" key="3">
    <source>
        <dbReference type="ARBA" id="ARBA00015203"/>
    </source>
</evidence>
<reference evidence="13 14" key="1">
    <citation type="journal article" date="2017" name="Curr. Biol.">
        <title>The Evolution of Venom by Co-option of Single-Copy Genes.</title>
        <authorList>
            <person name="Martinson E.O."/>
            <person name="Mrinalini"/>
            <person name="Kelkar Y.D."/>
            <person name="Chang C.H."/>
            <person name="Werren J.H."/>
        </authorList>
    </citation>
    <scope>NUCLEOTIDE SEQUENCE [LARGE SCALE GENOMIC DNA]</scope>
    <source>
        <strain evidence="13 14">Alberta</strain>
        <tissue evidence="13">Whole body</tissue>
    </source>
</reference>
<keyword evidence="5 11" id="KW-0547">Nucleotide-binding</keyword>
<evidence type="ECO:0000259" key="12">
    <source>
        <dbReference type="SMART" id="SM01181"/>
    </source>
</evidence>
<dbReference type="Pfam" id="PF08825">
    <property type="entry name" value="E2_bind"/>
    <property type="match status" value="1"/>
</dbReference>
<dbReference type="InterPro" id="IPR030468">
    <property type="entry name" value="Uba3_N"/>
</dbReference>
<evidence type="ECO:0000313" key="14">
    <source>
        <dbReference type="Proteomes" id="UP000215335"/>
    </source>
</evidence>
<keyword evidence="6 11" id="KW-0833">Ubl conjugation pathway</keyword>
<evidence type="ECO:0000256" key="11">
    <source>
        <dbReference type="RuleBase" id="RU368009"/>
    </source>
</evidence>
<evidence type="ECO:0000256" key="5">
    <source>
        <dbReference type="ARBA" id="ARBA00022741"/>
    </source>
</evidence>
<dbReference type="GO" id="GO:0005524">
    <property type="term" value="F:ATP binding"/>
    <property type="evidence" value="ECO:0007669"/>
    <property type="project" value="UniProtKB-UniRule"/>
</dbReference>
<dbReference type="CDD" id="cd01488">
    <property type="entry name" value="Uba3_RUB"/>
    <property type="match status" value="1"/>
</dbReference>
<dbReference type="FunFam" id="1.10.10.520:FF:000001">
    <property type="entry name" value="NEDD8-activating enzyme E1 catalytic subunit"/>
    <property type="match status" value="1"/>
</dbReference>
<dbReference type="STRING" id="543379.A0A232EX13"/>
<dbReference type="GO" id="GO:0045116">
    <property type="term" value="P:protein neddylation"/>
    <property type="evidence" value="ECO:0007669"/>
    <property type="project" value="UniProtKB-UniRule"/>
</dbReference>
<dbReference type="Gene3D" id="3.40.50.720">
    <property type="entry name" value="NAD(P)-binding Rossmann-like Domain"/>
    <property type="match status" value="1"/>
</dbReference>
<dbReference type="InterPro" id="IPR035985">
    <property type="entry name" value="Ubiquitin-activating_enz"/>
</dbReference>
<dbReference type="InterPro" id="IPR023318">
    <property type="entry name" value="Ub_act_enz_dom_a_sf"/>
</dbReference>
<dbReference type="FunFam" id="3.10.290.20:FF:000001">
    <property type="entry name" value="NEDD8-activating enzyme E1 catalytic subunit, variant"/>
    <property type="match status" value="1"/>
</dbReference>
<evidence type="ECO:0000256" key="4">
    <source>
        <dbReference type="ARBA" id="ARBA00022598"/>
    </source>
</evidence>
<evidence type="ECO:0000256" key="6">
    <source>
        <dbReference type="ARBA" id="ARBA00022786"/>
    </source>
</evidence>
<keyword evidence="14" id="KW-1185">Reference proteome</keyword>
<keyword evidence="7 11" id="KW-0067">ATP-binding</keyword>
<comment type="similarity">
    <text evidence="2 11">Belongs to the ubiquitin-activating E1 family. UBA3 subfamily.</text>
</comment>
<dbReference type="PANTHER" id="PTHR10953">
    <property type="entry name" value="UBIQUITIN-ACTIVATING ENZYME E1"/>
    <property type="match status" value="1"/>
</dbReference>
<comment type="caution">
    <text evidence="13">The sequence shown here is derived from an EMBL/GenBank/DDBJ whole genome shotgun (WGS) entry which is preliminary data.</text>
</comment>
<sequence length="434" mass="49090">MDFEYTHRKLSSLRKILERSGPFCRPDFEPSSEALKFLMHDCKILVIGAGGLGCECLKNLALMGFRQMHVIDMDTIDLSNLNRQFLFRHKDIGTSKSETAAKFINDRIPGSNVIPHFCRIQDKSEEFYRQFHLVICGLDSIIARRWINGMLTSLLVYENGILDQSSIIPFVDGGTEGFKGNVRVVIPGLTPCIECTLDLYPPQITYPLCTIANTPRLPEHCIEYVKIIQWPKENPFDCCIDGDDPQHISWIYEKSNERALNFGIRGLTYRLVQGVVKHIIPAVASTNAVIAAICCTEVFKLATSCSASLNNYMVFTDTDGIYTYTYKAEKNEQCLACSQISRELHLNSINLKLKDLIELLCSQNDLQMKNPGITANIFGKTKTLYIQSVPSIEEKTRQNLSKTLFDLGLRNESEIIVADETTPNTVVFKLKFKM</sequence>
<dbReference type="SUPFAM" id="SSF69572">
    <property type="entry name" value="Activating enzymes of the ubiquitin-like proteins"/>
    <property type="match status" value="1"/>
</dbReference>
<dbReference type="Gene3D" id="1.10.10.520">
    <property type="entry name" value="Ubiquitin activating enzymes (Uba3). Chain: B, domain 2"/>
    <property type="match status" value="1"/>
</dbReference>
<dbReference type="Gene3D" id="3.10.290.20">
    <property type="entry name" value="Ubiquitin-like 2 activating enzyme e1b. Chain: B, domain 3"/>
    <property type="match status" value="1"/>
</dbReference>
<evidence type="ECO:0000256" key="10">
    <source>
        <dbReference type="PROSITE-ProRule" id="PRU10132"/>
    </source>
</evidence>
<evidence type="ECO:0000256" key="2">
    <source>
        <dbReference type="ARBA" id="ARBA00006310"/>
    </source>
</evidence>
<accession>A0A232EX13</accession>
<evidence type="ECO:0000256" key="9">
    <source>
        <dbReference type="ARBA" id="ARBA00024626"/>
    </source>
</evidence>
<evidence type="ECO:0000256" key="7">
    <source>
        <dbReference type="ARBA" id="ARBA00022840"/>
    </source>
</evidence>
<dbReference type="InterPro" id="IPR033127">
    <property type="entry name" value="UBQ-activ_enz_E1_Cys_AS"/>
</dbReference>
<dbReference type="GO" id="GO:0005634">
    <property type="term" value="C:nucleus"/>
    <property type="evidence" value="ECO:0007669"/>
    <property type="project" value="TreeGrafter"/>
</dbReference>
<name>A0A232EX13_9HYME</name>
<dbReference type="GO" id="GO:0019781">
    <property type="term" value="F:NEDD8 activating enzyme activity"/>
    <property type="evidence" value="ECO:0007669"/>
    <property type="project" value="UniProtKB-UniRule"/>
</dbReference>
<dbReference type="GO" id="GO:0005737">
    <property type="term" value="C:cytoplasm"/>
    <property type="evidence" value="ECO:0007669"/>
    <property type="project" value="TreeGrafter"/>
</dbReference>
<dbReference type="EC" id="6.2.1.64" evidence="8 11"/>
<gene>
    <name evidence="13" type="ORF">TSAR_007106</name>
</gene>
<protein>
    <recommendedName>
        <fullName evidence="3 11">NEDD8-activating enzyme E1 catalytic subunit</fullName>
        <ecNumber evidence="8 11">6.2.1.64</ecNumber>
    </recommendedName>
</protein>
<dbReference type="Proteomes" id="UP000215335">
    <property type="component" value="Unassembled WGS sequence"/>
</dbReference>
<dbReference type="EMBL" id="NNAY01001802">
    <property type="protein sequence ID" value="OXU22880.1"/>
    <property type="molecule type" value="Genomic_DNA"/>
</dbReference>
<comment type="pathway">
    <text evidence="1 11">Protein modification; protein neddylation.</text>
</comment>
<comment type="catalytic activity">
    <reaction evidence="9 11">
        <text>ATP + [NEDD8 protein] + [E1 NEDD8-activating enzyme]-L-cysteine = AMP + diphosphate + [E1 NEDD8-activating enzyme]-S-[NEDD8 protein]-yl-L-cysteine.</text>
        <dbReference type="EC" id="6.2.1.64"/>
    </reaction>
</comment>
<proteinExistence type="inferred from homology"/>
<dbReference type="PROSITE" id="PS00865">
    <property type="entry name" value="UBIQUITIN_ACTIVAT_2"/>
    <property type="match status" value="1"/>
</dbReference>
<dbReference type="OrthoDB" id="5977743at2759"/>
<dbReference type="InterPro" id="IPR014929">
    <property type="entry name" value="E2-binding"/>
</dbReference>
<keyword evidence="4 11" id="KW-0436">Ligase</keyword>
<dbReference type="InterPro" id="IPR045886">
    <property type="entry name" value="ThiF/MoeB/HesA"/>
</dbReference>
<dbReference type="Pfam" id="PF00899">
    <property type="entry name" value="ThiF"/>
    <property type="match status" value="1"/>
</dbReference>